<reference evidence="1" key="1">
    <citation type="submission" date="2021-12" db="EMBL/GenBank/DDBJ databases">
        <title>Enterovibrio ZSDZ35 sp. nov. and Enterovibrio ZSDZ42 sp. nov., isolated from coastal seawater in Qingdao.</title>
        <authorList>
            <person name="Zhang P."/>
        </authorList>
    </citation>
    <scope>NUCLEOTIDE SEQUENCE</scope>
    <source>
        <strain evidence="1">ZSDZ35</strain>
    </source>
</reference>
<evidence type="ECO:0000313" key="1">
    <source>
        <dbReference type="EMBL" id="MDD1784117.1"/>
    </source>
</evidence>
<dbReference type="EMBL" id="JAJUBB010000029">
    <property type="protein sequence ID" value="MDD1784117.1"/>
    <property type="molecule type" value="Genomic_DNA"/>
</dbReference>
<evidence type="ECO:0000313" key="2">
    <source>
        <dbReference type="Proteomes" id="UP001149821"/>
    </source>
</evidence>
<sequence>MVVSRRYRGVFALVFTAIGLAFFILVSLFANDAYKENTARLLSSFSQRYDSVMSIRAGGFLYHKAPQEIRDNPYLYPLWIKGSQTLHMFEDLGERLWNMHANYSHNQRLHHAEEELARWRFTDTRKALVLKPNMAKWSQLSHTEQFRHKAFMHNYFHWLNEGVVVDGFDVQAWQLRVDKQALDLLLRTSQNSKGAPQNIARIKRLAPYVSPYLRPFMLSPEKTVYSIKQGVTRQGLNANNLLLQHGKAHVDYRDRANATQKYLNTLDDFYSNHLLRPAYYYEINEFRNHRWVTDGRLTQFKHDYVDKRPYQRFLKDYQKPSKALELRRVY</sequence>
<dbReference type="Proteomes" id="UP001149821">
    <property type="component" value="Unassembled WGS sequence"/>
</dbReference>
<gene>
    <name evidence="1" type="ORF">LRP49_23360</name>
</gene>
<keyword evidence="2" id="KW-1185">Reference proteome</keyword>
<name>A0ABT5QT07_9GAMM</name>
<comment type="caution">
    <text evidence="1">The sequence shown here is derived from an EMBL/GenBank/DDBJ whole genome shotgun (WGS) entry which is preliminary data.</text>
</comment>
<organism evidence="1 2">
    <name type="scientific">Enterovibrio qingdaonensis</name>
    <dbReference type="NCBI Taxonomy" id="2899818"/>
    <lineage>
        <taxon>Bacteria</taxon>
        <taxon>Pseudomonadati</taxon>
        <taxon>Pseudomonadota</taxon>
        <taxon>Gammaproteobacteria</taxon>
        <taxon>Vibrionales</taxon>
        <taxon>Vibrionaceae</taxon>
        <taxon>Enterovibrio</taxon>
    </lineage>
</organism>
<protein>
    <submittedName>
        <fullName evidence="1">Uncharacterized protein</fullName>
    </submittedName>
</protein>
<dbReference type="RefSeq" id="WP_274145835.1">
    <property type="nucleotide sequence ID" value="NZ_JAJUBB010000029.1"/>
</dbReference>
<proteinExistence type="predicted"/>
<accession>A0ABT5QT07</accession>